<protein>
    <recommendedName>
        <fullName evidence="3">Bacteriocin</fullName>
    </recommendedName>
</protein>
<organism evidence="1 2">
    <name type="scientific">Streptococcus rupicaprae</name>
    <dbReference type="NCBI Taxonomy" id="759619"/>
    <lineage>
        <taxon>Bacteria</taxon>
        <taxon>Bacillati</taxon>
        <taxon>Bacillota</taxon>
        <taxon>Bacilli</taxon>
        <taxon>Lactobacillales</taxon>
        <taxon>Streptococcaceae</taxon>
        <taxon>Streptococcus</taxon>
    </lineage>
</organism>
<comment type="caution">
    <text evidence="1">The sequence shown here is derived from an EMBL/GenBank/DDBJ whole genome shotgun (WGS) entry which is preliminary data.</text>
</comment>
<sequence>MDNLKIIDLEELLINKSSYLAHDCGPSHSCGGGG</sequence>
<accession>A0ABV2FEL6</accession>
<keyword evidence="2" id="KW-1185">Reference proteome</keyword>
<evidence type="ECO:0000313" key="2">
    <source>
        <dbReference type="Proteomes" id="UP001549122"/>
    </source>
</evidence>
<gene>
    <name evidence="1" type="ORF">ABID29_000108</name>
</gene>
<evidence type="ECO:0008006" key="3">
    <source>
        <dbReference type="Google" id="ProtNLM"/>
    </source>
</evidence>
<dbReference type="EMBL" id="JBEPLO010000001">
    <property type="protein sequence ID" value="MET3556999.1"/>
    <property type="molecule type" value="Genomic_DNA"/>
</dbReference>
<dbReference type="Proteomes" id="UP001549122">
    <property type="component" value="Unassembled WGS sequence"/>
</dbReference>
<reference evidence="1 2" key="1">
    <citation type="submission" date="2024-06" db="EMBL/GenBank/DDBJ databases">
        <title>Genomic Encyclopedia of Type Strains, Phase IV (KMG-IV): sequencing the most valuable type-strain genomes for metagenomic binning, comparative biology and taxonomic classification.</title>
        <authorList>
            <person name="Goeker M."/>
        </authorList>
    </citation>
    <scope>NUCLEOTIDE SEQUENCE [LARGE SCALE GENOMIC DNA]</scope>
    <source>
        <strain evidence="1 2">DSM 28303</strain>
    </source>
</reference>
<evidence type="ECO:0000313" key="1">
    <source>
        <dbReference type="EMBL" id="MET3556999.1"/>
    </source>
</evidence>
<proteinExistence type="predicted"/>
<name>A0ABV2FEL6_9STRE</name>